<organism evidence="1 2">
    <name type="scientific">Streptococcus pluranimalium</name>
    <dbReference type="NCBI Taxonomy" id="82348"/>
    <lineage>
        <taxon>Bacteria</taxon>
        <taxon>Bacillati</taxon>
        <taxon>Bacillota</taxon>
        <taxon>Bacilli</taxon>
        <taxon>Lactobacillales</taxon>
        <taxon>Streptococcaceae</taxon>
        <taxon>Streptococcus</taxon>
    </lineage>
</organism>
<dbReference type="PANTHER" id="PTHR32432:SF13">
    <property type="entry name" value="ETHANOLAMINE AMMONIA-LYASE REACTIVASE EUTA"/>
    <property type="match status" value="1"/>
</dbReference>
<dbReference type="RefSeq" id="WP_115130819.1">
    <property type="nucleotide sequence ID" value="NZ_CP022601.1"/>
</dbReference>
<dbReference type="NCBIfam" id="NF007992">
    <property type="entry name" value="PRK10719.1-3"/>
    <property type="match status" value="1"/>
</dbReference>
<dbReference type="Proteomes" id="UP000255411">
    <property type="component" value="Chromosome"/>
</dbReference>
<name>A0A345VM91_9STRE</name>
<gene>
    <name evidence="1" type="ORF">Sp14A_19560</name>
</gene>
<dbReference type="PIRSF" id="PIRSF012293">
    <property type="entry name" value="EutA"/>
    <property type="match status" value="1"/>
</dbReference>
<dbReference type="EMBL" id="CP022601">
    <property type="protein sequence ID" value="AXJ13843.1"/>
    <property type="molecule type" value="Genomic_DNA"/>
</dbReference>
<dbReference type="PANTHER" id="PTHR32432">
    <property type="entry name" value="CELL DIVISION PROTEIN FTSA-RELATED"/>
    <property type="match status" value="1"/>
</dbReference>
<dbReference type="InterPro" id="IPR009377">
    <property type="entry name" value="EutA"/>
</dbReference>
<dbReference type="Pfam" id="PF06277">
    <property type="entry name" value="EutA"/>
    <property type="match status" value="1"/>
</dbReference>
<dbReference type="InterPro" id="IPR043129">
    <property type="entry name" value="ATPase_NBD"/>
</dbReference>
<dbReference type="Gene3D" id="3.30.420.40">
    <property type="match status" value="1"/>
</dbReference>
<accession>A0A345VM91</accession>
<evidence type="ECO:0000313" key="1">
    <source>
        <dbReference type="EMBL" id="AXJ13843.1"/>
    </source>
</evidence>
<evidence type="ECO:0000313" key="2">
    <source>
        <dbReference type="Proteomes" id="UP000255411"/>
    </source>
</evidence>
<reference evidence="1 2" key="1">
    <citation type="submission" date="2017-07" db="EMBL/GenBank/DDBJ databases">
        <title>Streptococcus pluranimalium as cause of bovine abortion.</title>
        <authorList>
            <person name="Rodriguez Campos S."/>
            <person name="Gobeli Brawand S."/>
            <person name="Brodard I."/>
            <person name="Rychener L."/>
            <person name="Perreten V."/>
        </authorList>
    </citation>
    <scope>NUCLEOTIDE SEQUENCE [LARGE SCALE GENOMIC DNA]</scope>
    <source>
        <strain evidence="1 2">14A0014</strain>
    </source>
</reference>
<proteinExistence type="predicted"/>
<dbReference type="InterPro" id="IPR050696">
    <property type="entry name" value="FtsA/MreB"/>
</dbReference>
<dbReference type="SUPFAM" id="SSF53067">
    <property type="entry name" value="Actin-like ATPase domain"/>
    <property type="match status" value="1"/>
</dbReference>
<protein>
    <recommendedName>
        <fullName evidence="3">Ethanolamine ammonia-lyase reactivating factor EutA</fullName>
    </recommendedName>
</protein>
<sequence length="474" mass="51595">MAETLLSVGVDIGTSTTQMILSEISFENMASSYTVPRIEITDKNVIYKSDIIITPIDENNAINSDDIKAFIEQEYINAKIDKSDIQTGAVIITGESARKDNAENVAQALSGFLGDFVVATAGPDLESIIAGKGSGIHQYSSKHHNLVVNIDIGGGTSNLVVFKDGDILDTACFDIGGRQIKFDQEGRITYLAPKVKTIVQKANLGLKIGHYPDKDDLLYIIHTFIEVLRNAIGQGERNRFYDLLITNKDLSFLNYKDIKIVGFSGGVADCIGNESFKDLQFDDIGPLLGSEIKKSKLYTENDVVETTETIRATVVGAGSHTMDISGSTISYDLELLPVKNIPVIHLSNGDVSELSRLPSIMTEKISWHTSDGIKNCAISLSGYKNPAYQAIMALGDALLLGAKHLLEADFPLVIVLENDMAKSLGHYLKSRMKSSEKLICIDRVIANDGDYIDIGEPIARGEVLPVVVKTLVFS</sequence>
<dbReference type="AlphaFoldDB" id="A0A345VM91"/>
<evidence type="ECO:0008006" key="3">
    <source>
        <dbReference type="Google" id="ProtNLM"/>
    </source>
</evidence>